<dbReference type="Pfam" id="PF11303">
    <property type="entry name" value="DUF3105"/>
    <property type="match status" value="1"/>
</dbReference>
<comment type="caution">
    <text evidence="2">The sequence shown here is derived from an EMBL/GenBank/DDBJ whole genome shotgun (WGS) entry which is preliminary data.</text>
</comment>
<protein>
    <submittedName>
        <fullName evidence="2">DUF3105 domain-containing protein</fullName>
    </submittedName>
</protein>
<name>A0ABR9P247_9ACTN</name>
<reference evidence="2 3" key="1">
    <citation type="submission" date="2020-09" db="EMBL/GenBank/DDBJ databases">
        <title>Diversity and distribution of actinomycetes associated with coral in the coast of Hainan.</title>
        <authorList>
            <person name="Li F."/>
        </authorList>
    </citation>
    <scope>NUCLEOTIDE SEQUENCE [LARGE SCALE GENOMIC DNA]</scope>
    <source>
        <strain evidence="2 3">HNM0947</strain>
    </source>
</reference>
<proteinExistence type="predicted"/>
<dbReference type="InterPro" id="IPR021454">
    <property type="entry name" value="DUF3105"/>
</dbReference>
<gene>
    <name evidence="2" type="ORF">IDM40_03765</name>
</gene>
<sequence length="206" mass="21659">MVVGGGAAGCNVLLGSSGEGPGSGTDIADVSRSAEPADPDEIGTVQNFGVPTASHVEVGTAVEYGVHPPVGGDHYVIWQDCGVYDEPIRTELGVHSQEHGAVWITYDEDALEPGEIETLADLYRPGDFVLVSPMENLPAPVVASAWGAQVVVEDPEAPELEEFLREFDRAVTTPEHGGPCSGAYSGTEAEFEEDGDLIEDLVEEHG</sequence>
<evidence type="ECO:0000313" key="2">
    <source>
        <dbReference type="EMBL" id="MBE2997830.1"/>
    </source>
</evidence>
<evidence type="ECO:0000313" key="3">
    <source>
        <dbReference type="Proteomes" id="UP000806528"/>
    </source>
</evidence>
<accession>A0ABR9P247</accession>
<feature type="region of interest" description="Disordered" evidence="1">
    <location>
        <begin position="15"/>
        <end position="42"/>
    </location>
</feature>
<organism evidence="2 3">
    <name type="scientific">Nocardiopsis coralli</name>
    <dbReference type="NCBI Taxonomy" id="2772213"/>
    <lineage>
        <taxon>Bacteria</taxon>
        <taxon>Bacillati</taxon>
        <taxon>Actinomycetota</taxon>
        <taxon>Actinomycetes</taxon>
        <taxon>Streptosporangiales</taxon>
        <taxon>Nocardiopsidaceae</taxon>
        <taxon>Nocardiopsis</taxon>
    </lineage>
</organism>
<dbReference type="EMBL" id="JADBGI010000003">
    <property type="protein sequence ID" value="MBE2997830.1"/>
    <property type="molecule type" value="Genomic_DNA"/>
</dbReference>
<evidence type="ECO:0000256" key="1">
    <source>
        <dbReference type="SAM" id="MobiDB-lite"/>
    </source>
</evidence>
<dbReference type="Proteomes" id="UP000806528">
    <property type="component" value="Unassembled WGS sequence"/>
</dbReference>
<keyword evidence="3" id="KW-1185">Reference proteome</keyword>